<evidence type="ECO:0000259" key="10">
    <source>
        <dbReference type="SMART" id="SM00385"/>
    </source>
</evidence>
<dbReference type="InterPro" id="IPR036915">
    <property type="entry name" value="Cyclin-like_sf"/>
</dbReference>
<dbReference type="Pfam" id="PF21797">
    <property type="entry name" value="CycT2-like_C"/>
    <property type="match status" value="1"/>
</dbReference>
<protein>
    <submittedName>
        <fullName evidence="12">CYCLIN domain-containing protein</fullName>
    </submittedName>
</protein>
<dbReference type="Pfam" id="PF00134">
    <property type="entry name" value="Cyclin_N"/>
    <property type="match status" value="1"/>
</dbReference>
<evidence type="ECO:0000313" key="12">
    <source>
        <dbReference type="WBParaSite" id="TMUE_2000008729.1"/>
    </source>
</evidence>
<keyword evidence="11" id="KW-1185">Reference proteome</keyword>
<keyword evidence="6" id="KW-0804">Transcription</keyword>
<reference evidence="12" key="1">
    <citation type="submission" date="2019-12" db="UniProtKB">
        <authorList>
            <consortium name="WormBaseParasite"/>
        </authorList>
    </citation>
    <scope>IDENTIFICATION</scope>
</reference>
<feature type="compositionally biased region" description="Polar residues" evidence="9">
    <location>
        <begin position="300"/>
        <end position="335"/>
    </location>
</feature>
<proteinExistence type="inferred from homology"/>
<keyword evidence="5 8" id="KW-0195">Cyclin</keyword>
<organism evidence="11 12">
    <name type="scientific">Trichuris muris</name>
    <name type="common">Mouse whipworm</name>
    <dbReference type="NCBI Taxonomy" id="70415"/>
    <lineage>
        <taxon>Eukaryota</taxon>
        <taxon>Metazoa</taxon>
        <taxon>Ecdysozoa</taxon>
        <taxon>Nematoda</taxon>
        <taxon>Enoplea</taxon>
        <taxon>Dorylaimia</taxon>
        <taxon>Trichinellida</taxon>
        <taxon>Trichuridae</taxon>
        <taxon>Trichuris</taxon>
    </lineage>
</organism>
<dbReference type="CDD" id="cd20538">
    <property type="entry name" value="CYCLIN_CCNT_rpt1"/>
    <property type="match status" value="1"/>
</dbReference>
<feature type="region of interest" description="Disordered" evidence="9">
    <location>
        <begin position="658"/>
        <end position="734"/>
    </location>
</feature>
<feature type="compositionally biased region" description="Polar residues" evidence="9">
    <location>
        <begin position="567"/>
        <end position="577"/>
    </location>
</feature>
<evidence type="ECO:0000256" key="7">
    <source>
        <dbReference type="ARBA" id="ARBA00023242"/>
    </source>
</evidence>
<dbReference type="SUPFAM" id="SSF47954">
    <property type="entry name" value="Cyclin-like"/>
    <property type="match status" value="2"/>
</dbReference>
<dbReference type="STRING" id="70415.A0A5S6QNI9"/>
<dbReference type="InterPro" id="IPR006671">
    <property type="entry name" value="Cyclin_N"/>
</dbReference>
<feature type="compositionally biased region" description="Polar residues" evidence="9">
    <location>
        <begin position="723"/>
        <end position="734"/>
    </location>
</feature>
<dbReference type="PRINTS" id="PR01217">
    <property type="entry name" value="PRICHEXTENSN"/>
</dbReference>
<feature type="compositionally biased region" description="Basic and acidic residues" evidence="9">
    <location>
        <begin position="341"/>
        <end position="375"/>
    </location>
</feature>
<evidence type="ECO:0000256" key="5">
    <source>
        <dbReference type="ARBA" id="ARBA00023127"/>
    </source>
</evidence>
<evidence type="ECO:0000256" key="6">
    <source>
        <dbReference type="ARBA" id="ARBA00023163"/>
    </source>
</evidence>
<dbReference type="PANTHER" id="PTHR10026">
    <property type="entry name" value="CYCLIN"/>
    <property type="match status" value="1"/>
</dbReference>
<dbReference type="FunFam" id="1.10.472.10:FF:000004">
    <property type="entry name" value="Cyclin T2"/>
    <property type="match status" value="1"/>
</dbReference>
<feature type="domain" description="Cyclin-like" evidence="10">
    <location>
        <begin position="77"/>
        <end position="176"/>
    </location>
</feature>
<evidence type="ECO:0000256" key="8">
    <source>
        <dbReference type="RuleBase" id="RU000383"/>
    </source>
</evidence>
<comment type="subcellular location">
    <subcellularLocation>
        <location evidence="1">Nucleus</location>
    </subcellularLocation>
</comment>
<accession>A0A5S6QNI9</accession>
<dbReference type="AlphaFoldDB" id="A0A5S6QNI9"/>
<dbReference type="GO" id="GO:0006357">
    <property type="term" value="P:regulation of transcription by RNA polymerase II"/>
    <property type="evidence" value="ECO:0007669"/>
    <property type="project" value="InterPro"/>
</dbReference>
<evidence type="ECO:0000256" key="3">
    <source>
        <dbReference type="ARBA" id="ARBA00022553"/>
    </source>
</evidence>
<dbReference type="InterPro" id="IPR043198">
    <property type="entry name" value="Cyclin/Ssn8"/>
</dbReference>
<dbReference type="GO" id="GO:0016538">
    <property type="term" value="F:cyclin-dependent protein serine/threonine kinase regulator activity"/>
    <property type="evidence" value="ECO:0007669"/>
    <property type="project" value="InterPro"/>
</dbReference>
<dbReference type="InterPro" id="IPR013763">
    <property type="entry name" value="Cyclin-like_dom"/>
</dbReference>
<comment type="similarity">
    <text evidence="2">Belongs to the cyclin family. Cyclin C subfamily.</text>
</comment>
<keyword evidence="4" id="KW-0805">Transcription regulation</keyword>
<feature type="compositionally biased region" description="Pro residues" evidence="9">
    <location>
        <begin position="663"/>
        <end position="722"/>
    </location>
</feature>
<feature type="compositionally biased region" description="Basic and acidic residues" evidence="9">
    <location>
        <begin position="549"/>
        <end position="565"/>
    </location>
</feature>
<evidence type="ECO:0000256" key="1">
    <source>
        <dbReference type="ARBA" id="ARBA00004123"/>
    </source>
</evidence>
<feature type="compositionally biased region" description="Polar residues" evidence="9">
    <location>
        <begin position="590"/>
        <end position="599"/>
    </location>
</feature>
<dbReference type="Gene3D" id="1.10.472.10">
    <property type="entry name" value="Cyclin-like"/>
    <property type="match status" value="2"/>
</dbReference>
<evidence type="ECO:0000313" key="11">
    <source>
        <dbReference type="Proteomes" id="UP000046395"/>
    </source>
</evidence>
<dbReference type="GO" id="GO:0005634">
    <property type="term" value="C:nucleus"/>
    <property type="evidence" value="ECO:0007669"/>
    <property type="project" value="UniProtKB-SubCell"/>
</dbReference>
<evidence type="ECO:0000256" key="9">
    <source>
        <dbReference type="SAM" id="MobiDB-lite"/>
    </source>
</evidence>
<keyword evidence="3" id="KW-0597">Phosphoprotein</keyword>
<dbReference type="CDD" id="cd20539">
    <property type="entry name" value="CYCLIN_CCNT_rpt2"/>
    <property type="match status" value="1"/>
</dbReference>
<dbReference type="SMART" id="SM00385">
    <property type="entry name" value="CYCLIN"/>
    <property type="match status" value="1"/>
</dbReference>
<dbReference type="Proteomes" id="UP000046395">
    <property type="component" value="Unassembled WGS sequence"/>
</dbReference>
<feature type="region of interest" description="Disordered" evidence="9">
    <location>
        <begin position="525"/>
        <end position="604"/>
    </location>
</feature>
<feature type="region of interest" description="Disordered" evidence="9">
    <location>
        <begin position="296"/>
        <end position="376"/>
    </location>
</feature>
<evidence type="ECO:0000256" key="2">
    <source>
        <dbReference type="ARBA" id="ARBA00008638"/>
    </source>
</evidence>
<evidence type="ECO:0000256" key="4">
    <source>
        <dbReference type="ARBA" id="ARBA00023015"/>
    </source>
</evidence>
<name>A0A5S6QNI9_TRIMR</name>
<keyword evidence="7" id="KW-0539">Nucleus</keyword>
<dbReference type="WBParaSite" id="TMUE_2000008729.1">
    <property type="protein sequence ID" value="TMUE_2000008729.1"/>
    <property type="gene ID" value="WBGene00290396"/>
</dbReference>
<sequence>MNDVRSRQSILFLVYGSVFNRSVSMSDGASHSVAEPSRSPAGSSRWLFTAERLSDSPSVRDGMAVAKELHCRQQAASHIQEMSQKLSLTQLCMNTAIVYMHRFYVFHSFCRFPKFDLAAAALFLAAKVEECPRKLEYLVKVSHALQHRGEPTLDTRSDKYMQEVQKIVTYENILLQTLSFDLQVEHPHPYVVRCCQMIKAPRDLAQTAYFFATDSIHSSTFNLRYRPAVVACICIHLACSWAKWEIPQSHEGKPWFYYVDKRLTTETLEALADEFATICEKTPERWRLRRLGLRREDGSSESVESQQLMSSTEGNDGSNLANPGTKQMSPTSSGQAVVCSNERKSNDLPDERLPRWRPPSDNKESARPVKGEGVKSESLLASTATAVTTITNTGSSTSAIAAGLIDETQASSVVTKRQSNSPTVIDIKTYKERRERELASLGKSSAELLDQQQQSVNQRKGFMPDLSNIKLSSTSTDGYFNGVRWSKSHQDDLTRKRTLADQIWPHGYSKHKVLKTTDERGKMINGLDSGNCRPLSGDLPLPPMKRLSRPNDDDGSKGPFKDHRSLLGNSSLRQYQPKNGLPYVGERPRNNSAAFTQSHTHSDHLMTTRTQQETEYKKALVNNADCKVIGRTESMMKKHGLEEDRMTGGAGGHVYGKIGGCVPRPPTTAFYPPPPPPPPSSPPPPPPPPPETQKVPLPPLPPQDVRKPPPPPLPPPPPPPEPSKQQWSQSTVTG</sequence>